<organism evidence="1">
    <name type="scientific">Metamycoplasma hominis</name>
    <name type="common">Mycoplasma hominis</name>
    <dbReference type="NCBI Taxonomy" id="2098"/>
    <lineage>
        <taxon>Bacteria</taxon>
        <taxon>Bacillati</taxon>
        <taxon>Mycoplasmatota</taxon>
        <taxon>Mycoplasmoidales</taxon>
        <taxon>Metamycoplasmataceae</taxon>
        <taxon>Metamycoplasma</taxon>
    </lineage>
</organism>
<name>A0A6A8Q1N2_METHO</name>
<gene>
    <name evidence="1" type="ORF">GLX26_00170</name>
</gene>
<dbReference type="PROSITE" id="PS51257">
    <property type="entry name" value="PROKAR_LIPOPROTEIN"/>
    <property type="match status" value="1"/>
</dbReference>
<dbReference type="RefSeq" id="WP_160331628.1">
    <property type="nucleotide sequence ID" value="NZ_WMLC01000001.1"/>
</dbReference>
<comment type="caution">
    <text evidence="1">The sequence shown here is derived from an EMBL/GenBank/DDBJ whole genome shotgun (WGS) entry which is preliminary data.</text>
</comment>
<protein>
    <submittedName>
        <fullName evidence="1">Uncharacterized protein</fullName>
    </submittedName>
</protein>
<reference evidence="1" key="1">
    <citation type="submission" date="2019-11" db="EMBL/GenBank/DDBJ databases">
        <title>Draft genome sequence of Mycoplasma hominis strain MH-1.</title>
        <authorList>
            <person name="Ruan Z."/>
            <person name="Zhang J."/>
            <person name="Xie X."/>
        </authorList>
    </citation>
    <scope>NUCLEOTIDE SEQUENCE</scope>
    <source>
        <strain evidence="1">MH-1</strain>
    </source>
</reference>
<accession>A0A6A8Q1N2</accession>
<proteinExistence type="predicted"/>
<sequence length="103" mass="11989">MKKNKWKLLTIFGISTLPILPLFVTSCNNRETELKNAETIIGNKEIVFNMVDILKEQESVLNNDATISGPWRNDFFKIVITSKKNFDKYEKDYCVFGKIDFYA</sequence>
<dbReference type="EMBL" id="WMLC01000001">
    <property type="protein sequence ID" value="MTH75536.1"/>
    <property type="molecule type" value="Genomic_DNA"/>
</dbReference>
<dbReference type="AlphaFoldDB" id="A0A6A8Q1N2"/>
<feature type="non-terminal residue" evidence="1">
    <location>
        <position position="103"/>
    </location>
</feature>
<evidence type="ECO:0000313" key="1">
    <source>
        <dbReference type="EMBL" id="MTH75536.1"/>
    </source>
</evidence>